<name>A0A923PPS4_9BACT</name>
<accession>A0A923PPS4</accession>
<evidence type="ECO:0000313" key="3">
    <source>
        <dbReference type="Proteomes" id="UP000650081"/>
    </source>
</evidence>
<evidence type="ECO:0000256" key="1">
    <source>
        <dbReference type="SAM" id="SignalP"/>
    </source>
</evidence>
<dbReference type="AlphaFoldDB" id="A0A923PPS4"/>
<sequence length="310" mass="34894">MSKMRKIYYLLLLAAGATSYLSAQTPSDAILMKGNQACVLLEYSFASFDHYWEGEVKRNNQTIETVHRRSAMPMVAIGLWDNLNIYAGVPYVKTWSTEPNGGNFAGASGLQDLTLAAKYRWLNKTLNKGELVGLATLGFSTPISNYLPDYQPYSIGIGAPELSYRAILEYQHSSKWFVRGAGAYLWRGYAEAEREYYYNDGSYYTPWMDVPSAFTLEAVAGKWFLADALRVQLSYIASRSLSGDDIRSYNAPQPTNRVNFGRVGLMAQYYFPQVKGLGVVAYHNRIVDGRNAPEMITTGLGLTYFFNYRK</sequence>
<gene>
    <name evidence="2" type="ORF">H9S92_09895</name>
</gene>
<keyword evidence="3" id="KW-1185">Reference proteome</keyword>
<feature type="signal peptide" evidence="1">
    <location>
        <begin position="1"/>
        <end position="23"/>
    </location>
</feature>
<comment type="caution">
    <text evidence="2">The sequence shown here is derived from an EMBL/GenBank/DDBJ whole genome shotgun (WGS) entry which is preliminary data.</text>
</comment>
<proteinExistence type="predicted"/>
<evidence type="ECO:0000313" key="2">
    <source>
        <dbReference type="EMBL" id="MBC6994477.1"/>
    </source>
</evidence>
<protein>
    <submittedName>
        <fullName evidence="2">Transporter</fullName>
    </submittedName>
</protein>
<reference evidence="2" key="1">
    <citation type="submission" date="2020-08" db="EMBL/GenBank/DDBJ databases">
        <title>Lewinella bacteria from marine environments.</title>
        <authorList>
            <person name="Zhong Y."/>
        </authorList>
    </citation>
    <scope>NUCLEOTIDE SEQUENCE</scope>
    <source>
        <strain evidence="2">KCTC 42187</strain>
    </source>
</reference>
<dbReference type="EMBL" id="JACSIT010000100">
    <property type="protein sequence ID" value="MBC6994477.1"/>
    <property type="molecule type" value="Genomic_DNA"/>
</dbReference>
<organism evidence="2 3">
    <name type="scientific">Neolewinella lacunae</name>
    <dbReference type="NCBI Taxonomy" id="1517758"/>
    <lineage>
        <taxon>Bacteria</taxon>
        <taxon>Pseudomonadati</taxon>
        <taxon>Bacteroidota</taxon>
        <taxon>Saprospiria</taxon>
        <taxon>Saprospirales</taxon>
        <taxon>Lewinellaceae</taxon>
        <taxon>Neolewinella</taxon>
    </lineage>
</organism>
<dbReference type="Proteomes" id="UP000650081">
    <property type="component" value="Unassembled WGS sequence"/>
</dbReference>
<feature type="chain" id="PRO_5036788727" evidence="1">
    <location>
        <begin position="24"/>
        <end position="310"/>
    </location>
</feature>
<keyword evidence="1" id="KW-0732">Signal</keyword>